<evidence type="ECO:0000259" key="5">
    <source>
        <dbReference type="SMART" id="SM00382"/>
    </source>
</evidence>
<protein>
    <submittedName>
        <fullName evidence="6">Adenylate kinase 9 isoform X1</fullName>
    </submittedName>
</protein>
<dbReference type="GO" id="GO:0006139">
    <property type="term" value="P:nucleobase-containing compound metabolic process"/>
    <property type="evidence" value="ECO:0007669"/>
    <property type="project" value="InterPro"/>
</dbReference>
<dbReference type="OrthoDB" id="439792at2759"/>
<evidence type="ECO:0000313" key="6">
    <source>
        <dbReference type="EMBL" id="KAG9282616.1"/>
    </source>
</evidence>
<keyword evidence="3 6" id="KW-0418">Kinase</keyword>
<feature type="domain" description="AAA+ ATPase" evidence="5">
    <location>
        <begin position="63"/>
        <end position="285"/>
    </location>
</feature>
<feature type="region of interest" description="Disordered" evidence="4">
    <location>
        <begin position="491"/>
        <end position="517"/>
    </location>
</feature>
<evidence type="ECO:0000313" key="7">
    <source>
        <dbReference type="Proteomes" id="UP000752171"/>
    </source>
</evidence>
<organism evidence="6 7">
    <name type="scientific">Astyanax mexicanus</name>
    <name type="common">Blind cave fish</name>
    <name type="synonym">Astyanax fasciatus mexicanus</name>
    <dbReference type="NCBI Taxonomy" id="7994"/>
    <lineage>
        <taxon>Eukaryota</taxon>
        <taxon>Metazoa</taxon>
        <taxon>Chordata</taxon>
        <taxon>Craniata</taxon>
        <taxon>Vertebrata</taxon>
        <taxon>Euteleostomi</taxon>
        <taxon>Actinopterygii</taxon>
        <taxon>Neopterygii</taxon>
        <taxon>Teleostei</taxon>
        <taxon>Ostariophysi</taxon>
        <taxon>Characiformes</taxon>
        <taxon>Characoidei</taxon>
        <taxon>Acestrorhamphidae</taxon>
        <taxon>Acestrorhamphinae</taxon>
        <taxon>Astyanax</taxon>
    </lineage>
</organism>
<dbReference type="PANTHER" id="PTHR23359">
    <property type="entry name" value="NUCLEOTIDE KINASE"/>
    <property type="match status" value="1"/>
</dbReference>
<feature type="compositionally biased region" description="Acidic residues" evidence="4">
    <location>
        <begin position="504"/>
        <end position="515"/>
    </location>
</feature>
<keyword evidence="1" id="KW-0808">Transferase</keyword>
<dbReference type="InterPro" id="IPR000850">
    <property type="entry name" value="Adenylat/UMP-CMP_kin"/>
</dbReference>
<name>A0A8T2MMD3_ASTMX</name>
<sequence>MAALSAPGGSKLAGYRQVSRVLRSVFSKSLLLLMTSHIHEGAVQPFVDSLIENEAENEFLLSKPTCFIIIGKPGVGKSTLARKLAQAWRCVLIDDTELLSSHIHEDTVQGKELLAMLAEGKSIPEEKVVALILDKLKSQEVENYGYVLSCLPSMSEEYLKIPEQINLIKGLKMPPDIIINIKCTDNDLINRLAGMRQHPHTGRVLLREQWEPVKKETPKKKSEAEEENEQEEEEEEQIEEEGQEEEEQELQKDMISHLVQLKENSPEEAHQRILFYKDTILRFLEDYMEDHEPQCLFELDGNKDSEELLVSVMARLECMALRRAAVPVRLLDKEEAPEEMDTEELLRILSSCKTVVPGFRWHRSRWSNTCPVALKMGKIIKGKPEFSVGFLDKIYVLSSQEALQKFMVNPRRYLLPPMPRPPCRMAVIGPPCSGKSTMCTLLAKHYGAVLIDLEKLMKPILVNVRQEMLEKARQDAVSVALEKVKLQKTTHNSGGLDSIVSEGGESEEDDPEQEVTEDHPEVCALVDEAMKQAEQTSVEPTEDMCVDVLLKIITEIEAEDENAEFKRGWVLDNFPFTRTQLAALQELQPGLMPDVMFCLRDSDGEGQTILKRIYKKNKEAVDAAVLARLQEEQIQKSAEYQDTRQQLLDSEEDAQPTNALSTLEVVPEESDGTEVMLPTSWEQGYPPGPEMSNYELQIRTFMQEWESVESYITCSYAVLDTNHSPQDLLQEMVDQIEQPFKYVAWERTAVDIDQEEEDAQFLSELEKDMAGEHEAEEAEQEDRGTNRWLGDTKEYCPVVLKEKGSLVPCIDEFTAKYREKVYYLSSAEARDKFLQTPALYAPPNKILKPPALRIFQLGVRGSGKTTHGCWLAQQLGLFHIQFRERLQELILAKTQRRVPYADDVEPPEGPSEELKALLQQQAQGSSEQSAAEPDNKVKLQLTDEEEAIKLYLSDGEPLPQEILEMVLLQLWTKEPYKSTGFILEGFPHSPDEVSFMTEYHLYPDAVVVMTTEGNEVVRRLLPSRLANWRKRQKEKKEQTQLLKELRTKIREKSITQRRAELMAELAPETPVEPKQDYEEQEQQYWEQELEATLLQEFPNEEEEIMEEEEAEDIAEERLEMEISERFDKDDSNVTKMVDLLAELQIPRLNVNAGRKPHIVRYQLLQKVQPLVENREALFEKCQPINYSVARKLLQFSYKFFSAFGCWDPVQYAQGDLMQHMQGPFNPSFPAIFHSFIYFFTSRETRSTFMQNPIKYLQQPKPNPSLPIKIAIIGPPKSGKTTIARMFAREYGLARLSIGEVMRMVLNTQNKTELANQMQKHLSQGLTVPDELAIQCMDMALMSLACSTRGYVLDGFPMTKRQADLMEAHSIIPVRVIELQLDTVEVLRRGLADRIKSNRPYPMHDSPPNLNIRSSCFKQEVQMLRQHFQQQYHNWVPVNGHKSKWWVWNQVLDEARISMRHINNYLKRIRKGQAASIDRLCITPRELQSRLGEFGHYCPVSLALHHHLVDCSLNTSLELAAEFRGSYYKMASREFLERFLEAPEQFVVPGCPHPLPPPHLLPCKLNAGQVKSRFPQQVEMKGYCPVTYFDGQQRYEALVRGSVDFAVEYKEKIYILETEEKQSKFLRSPERYWDQKLPDKLPPIGEPIHLTTLPVLGYLEQGVAKAIIKGMTEVGNLKPKFPYMSMKRSALLYLAFHLKAYNYKQPDYVRQKYKKKLSQFEDACELISYLGSTMTHKCQPAHDQPLDFEHKLHRFLALEPTKNSHSN</sequence>
<gene>
    <name evidence="6" type="primary">AK9</name>
    <name evidence="6" type="ORF">AMEX_G1299</name>
</gene>
<dbReference type="CDD" id="cd01428">
    <property type="entry name" value="ADK"/>
    <property type="match status" value="1"/>
</dbReference>
<feature type="domain" description="AAA+ ATPase" evidence="5">
    <location>
        <begin position="1265"/>
        <end position="1390"/>
    </location>
</feature>
<dbReference type="GO" id="GO:0019205">
    <property type="term" value="F:nucleobase-containing compound kinase activity"/>
    <property type="evidence" value="ECO:0007669"/>
    <property type="project" value="InterPro"/>
</dbReference>
<evidence type="ECO:0000256" key="4">
    <source>
        <dbReference type="SAM" id="MobiDB-lite"/>
    </source>
</evidence>
<keyword evidence="2" id="KW-0547">Nucleotide-binding</keyword>
<evidence type="ECO:0000256" key="1">
    <source>
        <dbReference type="ARBA" id="ARBA00022679"/>
    </source>
</evidence>
<dbReference type="SMART" id="SM00382">
    <property type="entry name" value="AAA"/>
    <property type="match status" value="2"/>
</dbReference>
<evidence type="ECO:0000256" key="3">
    <source>
        <dbReference type="ARBA" id="ARBA00022777"/>
    </source>
</evidence>
<accession>A0A8T2MMD3</accession>
<dbReference type="SUPFAM" id="SSF52540">
    <property type="entry name" value="P-loop containing nucleoside triphosphate hydrolases"/>
    <property type="match status" value="4"/>
</dbReference>
<dbReference type="Gene3D" id="3.40.50.300">
    <property type="entry name" value="P-loop containing nucleotide triphosphate hydrolases"/>
    <property type="match status" value="4"/>
</dbReference>
<dbReference type="GO" id="GO:0005524">
    <property type="term" value="F:ATP binding"/>
    <property type="evidence" value="ECO:0007669"/>
    <property type="project" value="InterPro"/>
</dbReference>
<dbReference type="EMBL" id="JAICCE010000001">
    <property type="protein sequence ID" value="KAG9282616.1"/>
    <property type="molecule type" value="Genomic_DNA"/>
</dbReference>
<comment type="caution">
    <text evidence="6">The sequence shown here is derived from an EMBL/GenBank/DDBJ whole genome shotgun (WGS) entry which is preliminary data.</text>
</comment>
<dbReference type="Proteomes" id="UP000752171">
    <property type="component" value="Unassembled WGS sequence"/>
</dbReference>
<evidence type="ECO:0000256" key="2">
    <source>
        <dbReference type="ARBA" id="ARBA00022741"/>
    </source>
</evidence>
<feature type="region of interest" description="Disordered" evidence="4">
    <location>
        <begin position="203"/>
        <end position="250"/>
    </location>
</feature>
<dbReference type="InterPro" id="IPR003593">
    <property type="entry name" value="AAA+_ATPase"/>
</dbReference>
<feature type="region of interest" description="Disordered" evidence="4">
    <location>
        <begin position="669"/>
        <end position="688"/>
    </location>
</feature>
<feature type="compositionally biased region" description="Acidic residues" evidence="4">
    <location>
        <begin position="224"/>
        <end position="248"/>
    </location>
</feature>
<feature type="compositionally biased region" description="Basic and acidic residues" evidence="4">
    <location>
        <begin position="205"/>
        <end position="223"/>
    </location>
</feature>
<reference evidence="6 7" key="1">
    <citation type="submission" date="2021-07" db="EMBL/GenBank/DDBJ databases">
        <authorList>
            <person name="Imarazene B."/>
            <person name="Zahm M."/>
            <person name="Klopp C."/>
            <person name="Cabau C."/>
            <person name="Beille S."/>
            <person name="Jouanno E."/>
            <person name="Castinel A."/>
            <person name="Lluch J."/>
            <person name="Gil L."/>
            <person name="Kuchtly C."/>
            <person name="Lopez Roques C."/>
            <person name="Donnadieu C."/>
            <person name="Parrinello H."/>
            <person name="Journot L."/>
            <person name="Du K."/>
            <person name="Schartl M."/>
            <person name="Retaux S."/>
            <person name="Guiguen Y."/>
        </authorList>
    </citation>
    <scope>NUCLEOTIDE SEQUENCE [LARGE SCALE GENOMIC DNA]</scope>
    <source>
        <strain evidence="6">Pach_M1</strain>
        <tissue evidence="6">Testis</tissue>
    </source>
</reference>
<dbReference type="Pfam" id="PF00406">
    <property type="entry name" value="ADK"/>
    <property type="match status" value="2"/>
</dbReference>
<dbReference type="InterPro" id="IPR027417">
    <property type="entry name" value="P-loop_NTPase"/>
</dbReference>
<proteinExistence type="predicted"/>